<organism evidence="9 10">
    <name type="scientific">Scopulibacillus cellulosilyticus</name>
    <dbReference type="NCBI Taxonomy" id="2665665"/>
    <lineage>
        <taxon>Bacteria</taxon>
        <taxon>Bacillati</taxon>
        <taxon>Bacillota</taxon>
        <taxon>Bacilli</taxon>
        <taxon>Bacillales</taxon>
        <taxon>Sporolactobacillaceae</taxon>
        <taxon>Scopulibacillus</taxon>
    </lineage>
</organism>
<feature type="transmembrane region" description="Helical" evidence="7">
    <location>
        <begin position="219"/>
        <end position="238"/>
    </location>
</feature>
<proteinExistence type="inferred from homology"/>
<evidence type="ECO:0000259" key="8">
    <source>
        <dbReference type="Pfam" id="PF00892"/>
    </source>
</evidence>
<protein>
    <submittedName>
        <fullName evidence="9">DMT family transporter</fullName>
    </submittedName>
</protein>
<keyword evidence="10" id="KW-1185">Reference proteome</keyword>
<feature type="transmembrane region" description="Helical" evidence="7">
    <location>
        <begin position="126"/>
        <end position="144"/>
    </location>
</feature>
<comment type="subcellular location">
    <subcellularLocation>
        <location evidence="1">Cell membrane</location>
        <topology evidence="1">Multi-pass membrane protein</topology>
    </subcellularLocation>
</comment>
<evidence type="ECO:0000313" key="9">
    <source>
        <dbReference type="EMBL" id="MFC7392299.1"/>
    </source>
</evidence>
<sequence>MTNKRYLGFIYIITGAAFWGITAALTQWLSSQVHFTVGWLSTVRLMVSGLVMLIILSRKINIWLIFKDKKSLLQVILIGILGNLGVQYTNMAAIGTGNAVTATLFQYLAPIIIAVFLAFQKKRMPTFIEMLALFIALCGMYLLITNGSINSLSLSVAGILWGIISAAALAFYTLYPKKFMKQWGSALTVGWGLFIGGFAEGLFNPPWQVKISEWSIPSLLALIFIIGFGTLAGYFLYLESLKFITPTETSILSCAEPLAATFVSVIWLHVSFGLFQLIGGFFIVVTVILLSVKPIKLRHPLRRKSNNVTHLEH</sequence>
<comment type="caution">
    <text evidence="9">The sequence shown here is derived from an EMBL/GenBank/DDBJ whole genome shotgun (WGS) entry which is preliminary data.</text>
</comment>
<feature type="domain" description="EamA" evidence="8">
    <location>
        <begin position="157"/>
        <end position="291"/>
    </location>
</feature>
<reference evidence="10" key="1">
    <citation type="journal article" date="2019" name="Int. J. Syst. Evol. Microbiol.">
        <title>The Global Catalogue of Microorganisms (GCM) 10K type strain sequencing project: providing services to taxonomists for standard genome sequencing and annotation.</title>
        <authorList>
            <consortium name="The Broad Institute Genomics Platform"/>
            <consortium name="The Broad Institute Genome Sequencing Center for Infectious Disease"/>
            <person name="Wu L."/>
            <person name="Ma J."/>
        </authorList>
    </citation>
    <scope>NUCLEOTIDE SEQUENCE [LARGE SCALE GENOMIC DNA]</scope>
    <source>
        <strain evidence="10">CGMCC 1.16305</strain>
    </source>
</reference>
<dbReference type="Proteomes" id="UP001596505">
    <property type="component" value="Unassembled WGS sequence"/>
</dbReference>
<feature type="transmembrane region" description="Helical" evidence="7">
    <location>
        <begin position="182"/>
        <end position="199"/>
    </location>
</feature>
<dbReference type="Pfam" id="PF00892">
    <property type="entry name" value="EamA"/>
    <property type="match status" value="2"/>
</dbReference>
<feature type="transmembrane region" description="Helical" evidence="7">
    <location>
        <begin position="156"/>
        <end position="175"/>
    </location>
</feature>
<evidence type="ECO:0000256" key="5">
    <source>
        <dbReference type="ARBA" id="ARBA00022989"/>
    </source>
</evidence>
<feature type="domain" description="EamA" evidence="8">
    <location>
        <begin position="7"/>
        <end position="144"/>
    </location>
</feature>
<dbReference type="SUPFAM" id="SSF103481">
    <property type="entry name" value="Multidrug resistance efflux transporter EmrE"/>
    <property type="match status" value="2"/>
</dbReference>
<dbReference type="InterPro" id="IPR050638">
    <property type="entry name" value="AA-Vitamin_Transporters"/>
</dbReference>
<feature type="transmembrane region" description="Helical" evidence="7">
    <location>
        <begin position="7"/>
        <end position="29"/>
    </location>
</feature>
<name>A0ABW2PSB7_9BACL</name>
<gene>
    <name evidence="9" type="ORF">ACFQRG_04830</name>
</gene>
<evidence type="ECO:0000256" key="7">
    <source>
        <dbReference type="SAM" id="Phobius"/>
    </source>
</evidence>
<dbReference type="PANTHER" id="PTHR32322:SF18">
    <property type="entry name" value="S-ADENOSYLMETHIONINE_S-ADENOSYLHOMOCYSTEINE TRANSPORTER"/>
    <property type="match status" value="1"/>
</dbReference>
<keyword evidence="6 7" id="KW-0472">Membrane</keyword>
<dbReference type="InterPro" id="IPR037185">
    <property type="entry name" value="EmrE-like"/>
</dbReference>
<dbReference type="RefSeq" id="WP_380964281.1">
    <property type="nucleotide sequence ID" value="NZ_JBHTCO010000004.1"/>
</dbReference>
<evidence type="ECO:0000256" key="1">
    <source>
        <dbReference type="ARBA" id="ARBA00004651"/>
    </source>
</evidence>
<evidence type="ECO:0000256" key="2">
    <source>
        <dbReference type="ARBA" id="ARBA00007362"/>
    </source>
</evidence>
<evidence type="ECO:0000256" key="4">
    <source>
        <dbReference type="ARBA" id="ARBA00022692"/>
    </source>
</evidence>
<comment type="similarity">
    <text evidence="2">Belongs to the EamA transporter family.</text>
</comment>
<evidence type="ECO:0000256" key="6">
    <source>
        <dbReference type="ARBA" id="ARBA00023136"/>
    </source>
</evidence>
<dbReference type="PANTHER" id="PTHR32322">
    <property type="entry name" value="INNER MEMBRANE TRANSPORTER"/>
    <property type="match status" value="1"/>
</dbReference>
<keyword evidence="4 7" id="KW-0812">Transmembrane</keyword>
<dbReference type="InterPro" id="IPR000620">
    <property type="entry name" value="EamA_dom"/>
</dbReference>
<feature type="transmembrane region" description="Helical" evidence="7">
    <location>
        <begin position="35"/>
        <end position="56"/>
    </location>
</feature>
<keyword evidence="3" id="KW-1003">Cell membrane</keyword>
<evidence type="ECO:0000313" key="10">
    <source>
        <dbReference type="Proteomes" id="UP001596505"/>
    </source>
</evidence>
<keyword evidence="5 7" id="KW-1133">Transmembrane helix</keyword>
<dbReference type="EMBL" id="JBHTCO010000004">
    <property type="protein sequence ID" value="MFC7392299.1"/>
    <property type="molecule type" value="Genomic_DNA"/>
</dbReference>
<feature type="transmembrane region" description="Helical" evidence="7">
    <location>
        <begin position="72"/>
        <end position="93"/>
    </location>
</feature>
<evidence type="ECO:0000256" key="3">
    <source>
        <dbReference type="ARBA" id="ARBA00022475"/>
    </source>
</evidence>
<feature type="transmembrane region" description="Helical" evidence="7">
    <location>
        <begin position="99"/>
        <end position="119"/>
    </location>
</feature>
<feature type="transmembrane region" description="Helical" evidence="7">
    <location>
        <begin position="250"/>
        <end position="268"/>
    </location>
</feature>
<accession>A0ABW2PSB7</accession>
<feature type="transmembrane region" description="Helical" evidence="7">
    <location>
        <begin position="274"/>
        <end position="292"/>
    </location>
</feature>